<proteinExistence type="predicted"/>
<protein>
    <submittedName>
        <fullName evidence="1">Uncharacterized protein</fullName>
    </submittedName>
</protein>
<reference evidence="1" key="1">
    <citation type="submission" date="2019-08" db="EMBL/GenBank/DDBJ databases">
        <authorList>
            <person name="Kucharzyk K."/>
            <person name="Murdoch R.W."/>
            <person name="Higgins S."/>
            <person name="Loffler F."/>
        </authorList>
    </citation>
    <scope>NUCLEOTIDE SEQUENCE</scope>
</reference>
<comment type="caution">
    <text evidence="1">The sequence shown here is derived from an EMBL/GenBank/DDBJ whole genome shotgun (WGS) entry which is preliminary data.</text>
</comment>
<sequence length="179" mass="20553">MEAIIGVIGTILGTILGWVLNSVSNHGKLYLYVSSWDDNFLYNEVGCLVPCISKEKAEYYSYKLTLDIYNSSSEARIMRDITIIYSDDKCELHKSVPKDDTTRYSSGSISFYNDIAPVNIPPKAIIQLKLHDGSHHQNNGLDYIWKTRKIYLTYKNEKSKTTKIAIKSEDYSCYFENHK</sequence>
<name>A0A644YQL2_9ZZZZ</name>
<dbReference type="EMBL" id="VSSQ01005922">
    <property type="protein sequence ID" value="MPM30902.1"/>
    <property type="molecule type" value="Genomic_DNA"/>
</dbReference>
<accession>A0A644YQL2</accession>
<dbReference type="AlphaFoldDB" id="A0A644YQL2"/>
<gene>
    <name evidence="1" type="ORF">SDC9_77455</name>
</gene>
<organism evidence="1">
    <name type="scientific">bioreactor metagenome</name>
    <dbReference type="NCBI Taxonomy" id="1076179"/>
    <lineage>
        <taxon>unclassified sequences</taxon>
        <taxon>metagenomes</taxon>
        <taxon>ecological metagenomes</taxon>
    </lineage>
</organism>
<evidence type="ECO:0000313" key="1">
    <source>
        <dbReference type="EMBL" id="MPM30902.1"/>
    </source>
</evidence>